<feature type="compositionally biased region" description="Polar residues" evidence="1">
    <location>
        <begin position="23"/>
        <end position="35"/>
    </location>
</feature>
<organism evidence="2 3">
    <name type="scientific">Marchantia polymorpha</name>
    <name type="common">Common liverwort</name>
    <name type="synonym">Marchantia aquatica</name>
    <dbReference type="NCBI Taxonomy" id="3197"/>
    <lineage>
        <taxon>Eukaryota</taxon>
        <taxon>Viridiplantae</taxon>
        <taxon>Streptophyta</taxon>
        <taxon>Embryophyta</taxon>
        <taxon>Marchantiophyta</taxon>
        <taxon>Marchantiopsida</taxon>
        <taxon>Marchantiidae</taxon>
        <taxon>Marchantiales</taxon>
        <taxon>Marchantiaceae</taxon>
        <taxon>Marchantia</taxon>
    </lineage>
</organism>
<protein>
    <submittedName>
        <fullName evidence="2">Uncharacterized protein</fullName>
    </submittedName>
</protein>
<gene>
    <name evidence="2" type="ORF">MARPO_0027s0142</name>
</gene>
<evidence type="ECO:0000256" key="1">
    <source>
        <dbReference type="SAM" id="MobiDB-lite"/>
    </source>
</evidence>
<name>A0A2R6XAA9_MARPO</name>
<sequence length="93" mass="10145">MRLRWLLVMAMPLPLPPSRKPVDSSQSSGVRQSVNSRNNPCNFLLRSATCTVVIARILGSLASPRFRKGNSSCRVKSWALTTRELGARCSSGG</sequence>
<feature type="region of interest" description="Disordered" evidence="1">
    <location>
        <begin position="13"/>
        <end position="35"/>
    </location>
</feature>
<dbReference type="EMBL" id="KZ772699">
    <property type="protein sequence ID" value="PTQ43043.1"/>
    <property type="molecule type" value="Genomic_DNA"/>
</dbReference>
<keyword evidence="3" id="KW-1185">Reference proteome</keyword>
<dbReference type="AlphaFoldDB" id="A0A2R6XAA9"/>
<dbReference type="Proteomes" id="UP000244005">
    <property type="component" value="Unassembled WGS sequence"/>
</dbReference>
<dbReference type="Gramene" id="Mp5g04850.1">
    <property type="protein sequence ID" value="Mp5g04850.1.cds1"/>
    <property type="gene ID" value="Mp5g04850"/>
</dbReference>
<accession>A0A2R6XAA9</accession>
<proteinExistence type="predicted"/>
<evidence type="ECO:0000313" key="2">
    <source>
        <dbReference type="EMBL" id="PTQ43043.1"/>
    </source>
</evidence>
<reference evidence="3" key="1">
    <citation type="journal article" date="2017" name="Cell">
        <title>Insights into land plant evolution garnered from the Marchantia polymorpha genome.</title>
        <authorList>
            <person name="Bowman J.L."/>
            <person name="Kohchi T."/>
            <person name="Yamato K.T."/>
            <person name="Jenkins J."/>
            <person name="Shu S."/>
            <person name="Ishizaki K."/>
            <person name="Yamaoka S."/>
            <person name="Nishihama R."/>
            <person name="Nakamura Y."/>
            <person name="Berger F."/>
            <person name="Adam C."/>
            <person name="Aki S.S."/>
            <person name="Althoff F."/>
            <person name="Araki T."/>
            <person name="Arteaga-Vazquez M.A."/>
            <person name="Balasubrmanian S."/>
            <person name="Barry K."/>
            <person name="Bauer D."/>
            <person name="Boehm C.R."/>
            <person name="Briginshaw L."/>
            <person name="Caballero-Perez J."/>
            <person name="Catarino B."/>
            <person name="Chen F."/>
            <person name="Chiyoda S."/>
            <person name="Chovatia M."/>
            <person name="Davies K.M."/>
            <person name="Delmans M."/>
            <person name="Demura T."/>
            <person name="Dierschke T."/>
            <person name="Dolan L."/>
            <person name="Dorantes-Acosta A.E."/>
            <person name="Eklund D.M."/>
            <person name="Florent S.N."/>
            <person name="Flores-Sandoval E."/>
            <person name="Fujiyama A."/>
            <person name="Fukuzawa H."/>
            <person name="Galik B."/>
            <person name="Grimanelli D."/>
            <person name="Grimwood J."/>
            <person name="Grossniklaus U."/>
            <person name="Hamada T."/>
            <person name="Haseloff J."/>
            <person name="Hetherington A.J."/>
            <person name="Higo A."/>
            <person name="Hirakawa Y."/>
            <person name="Hundley H.N."/>
            <person name="Ikeda Y."/>
            <person name="Inoue K."/>
            <person name="Inoue S.I."/>
            <person name="Ishida S."/>
            <person name="Jia Q."/>
            <person name="Kakita M."/>
            <person name="Kanazawa T."/>
            <person name="Kawai Y."/>
            <person name="Kawashima T."/>
            <person name="Kennedy M."/>
            <person name="Kinose K."/>
            <person name="Kinoshita T."/>
            <person name="Kohara Y."/>
            <person name="Koide E."/>
            <person name="Komatsu K."/>
            <person name="Kopischke S."/>
            <person name="Kubo M."/>
            <person name="Kyozuka J."/>
            <person name="Lagercrantz U."/>
            <person name="Lin S.S."/>
            <person name="Lindquist E."/>
            <person name="Lipzen A.M."/>
            <person name="Lu C.W."/>
            <person name="De Luna E."/>
            <person name="Martienssen R.A."/>
            <person name="Minamino N."/>
            <person name="Mizutani M."/>
            <person name="Mizutani M."/>
            <person name="Mochizuki N."/>
            <person name="Monte I."/>
            <person name="Mosher R."/>
            <person name="Nagasaki H."/>
            <person name="Nakagami H."/>
            <person name="Naramoto S."/>
            <person name="Nishitani K."/>
            <person name="Ohtani M."/>
            <person name="Okamoto T."/>
            <person name="Okumura M."/>
            <person name="Phillips J."/>
            <person name="Pollak B."/>
            <person name="Reinders A."/>
            <person name="Rovekamp M."/>
            <person name="Sano R."/>
            <person name="Sawa S."/>
            <person name="Schmid M.W."/>
            <person name="Shirakawa M."/>
            <person name="Solano R."/>
            <person name="Spunde A."/>
            <person name="Suetsugu N."/>
            <person name="Sugano S."/>
            <person name="Sugiyama A."/>
            <person name="Sun R."/>
            <person name="Suzuki Y."/>
            <person name="Takenaka M."/>
            <person name="Takezawa D."/>
            <person name="Tomogane H."/>
            <person name="Tsuzuki M."/>
            <person name="Ueda T."/>
            <person name="Umeda M."/>
            <person name="Ward J.M."/>
            <person name="Watanabe Y."/>
            <person name="Yazaki K."/>
            <person name="Yokoyama R."/>
            <person name="Yoshitake Y."/>
            <person name="Yotsui I."/>
            <person name="Zachgo S."/>
            <person name="Schmutz J."/>
        </authorList>
    </citation>
    <scope>NUCLEOTIDE SEQUENCE [LARGE SCALE GENOMIC DNA]</scope>
    <source>
        <strain evidence="3">Tak-1</strain>
    </source>
</reference>
<evidence type="ECO:0000313" key="3">
    <source>
        <dbReference type="Proteomes" id="UP000244005"/>
    </source>
</evidence>